<proteinExistence type="predicted"/>
<dbReference type="Proteomes" id="UP000682928">
    <property type="component" value="Chromosome"/>
</dbReference>
<dbReference type="PANTHER" id="PTHR36121:SF1">
    <property type="entry name" value="PROTEIN SXY"/>
    <property type="match status" value="1"/>
</dbReference>
<feature type="domain" description="TfoX N-terminal" evidence="1">
    <location>
        <begin position="14"/>
        <end position="106"/>
    </location>
</feature>
<sequence length="209" mass="24097">MKDMSYRRIYESREYLAALGTIRHRALFGGYSLSVDDTVFAMVAKGDLYLRACEQSAEYRAQHSAPLLTIMKRGRPVLLNYYRVDESLWQDRETLMKLSTWSLAAAWKEKMQRLCEPRLKDLPNLNFQLEMLLWEAGIPDAATLKKLGAKACWLRLRTLNTHLGINILLALAGAIEGKHQAALPAQLRQTLTTWYTEFEAERHQPQRIT</sequence>
<dbReference type="PANTHER" id="PTHR36121">
    <property type="entry name" value="PROTEIN SXY"/>
    <property type="match status" value="1"/>
</dbReference>
<name>A0AA86M8S2_9ENTR</name>
<dbReference type="AlphaFoldDB" id="A0AA86M8S2"/>
<gene>
    <name evidence="3" type="ORF">ENKO_27670</name>
</gene>
<protein>
    <submittedName>
        <fullName evidence="3">Crp/Fnr family transcriptional regulator</fullName>
    </submittedName>
</protein>
<evidence type="ECO:0000313" key="4">
    <source>
        <dbReference type="Proteomes" id="UP000682928"/>
    </source>
</evidence>
<feature type="domain" description="TfoX C-terminal" evidence="2">
    <location>
        <begin position="117"/>
        <end position="194"/>
    </location>
</feature>
<dbReference type="SUPFAM" id="SSF159894">
    <property type="entry name" value="YgaC/TfoX-N like"/>
    <property type="match status" value="1"/>
</dbReference>
<evidence type="ECO:0000259" key="1">
    <source>
        <dbReference type="Pfam" id="PF04993"/>
    </source>
</evidence>
<reference evidence="3" key="1">
    <citation type="submission" date="2021-04" db="EMBL/GenBank/DDBJ databases">
        <title>Difference and commonality of drug resistance evolution in various bacteria. and drug sensitivity profiles.</title>
        <authorList>
            <person name="Maeda T."/>
            <person name="Shibai A."/>
            <person name="Kawada K."/>
            <person name="Kotani H."/>
            <person name="Tarusawa Y."/>
            <person name="Tanabe K."/>
            <person name="Furusawa C."/>
        </authorList>
    </citation>
    <scope>NUCLEOTIDE SEQUENCE</scope>
    <source>
        <strain evidence="3">JCM 8580</strain>
    </source>
</reference>
<dbReference type="Gene3D" id="1.10.150.20">
    <property type="entry name" value="5' to 3' exonuclease, C-terminal subdomain"/>
    <property type="match status" value="1"/>
</dbReference>
<dbReference type="GO" id="GO:0030420">
    <property type="term" value="P:establishment of competence for transformation"/>
    <property type="evidence" value="ECO:0007669"/>
    <property type="project" value="InterPro"/>
</dbReference>
<dbReference type="InterPro" id="IPR026256">
    <property type="entry name" value="TfoX-like_gammaprotbact"/>
</dbReference>
<dbReference type="PIRSF" id="PIRSF028788">
    <property type="entry name" value="TfoX_Sxy"/>
    <property type="match status" value="1"/>
</dbReference>
<evidence type="ECO:0000313" key="3">
    <source>
        <dbReference type="EMBL" id="BCU56173.1"/>
    </source>
</evidence>
<dbReference type="InterPro" id="IPR007077">
    <property type="entry name" value="TfoX_C"/>
</dbReference>
<organism evidence="3 4">
    <name type="scientific">Enterobacter kobei</name>
    <dbReference type="NCBI Taxonomy" id="208224"/>
    <lineage>
        <taxon>Bacteria</taxon>
        <taxon>Pseudomonadati</taxon>
        <taxon>Pseudomonadota</taxon>
        <taxon>Gammaproteobacteria</taxon>
        <taxon>Enterobacterales</taxon>
        <taxon>Enterobacteriaceae</taxon>
        <taxon>Enterobacter</taxon>
        <taxon>Enterobacter cloacae complex</taxon>
    </lineage>
</organism>
<dbReference type="InterPro" id="IPR047525">
    <property type="entry name" value="TfoX-like"/>
</dbReference>
<dbReference type="Gene3D" id="3.30.1460.30">
    <property type="entry name" value="YgaC/TfoX-N like chaperone"/>
    <property type="match status" value="1"/>
</dbReference>
<dbReference type="Pfam" id="PF04993">
    <property type="entry name" value="TfoX_N"/>
    <property type="match status" value="1"/>
</dbReference>
<dbReference type="InterPro" id="IPR007076">
    <property type="entry name" value="TfoX_N"/>
</dbReference>
<accession>A0AA86M8S2</accession>
<dbReference type="Pfam" id="PF04994">
    <property type="entry name" value="TfoX_C"/>
    <property type="match status" value="1"/>
</dbReference>
<dbReference type="EMBL" id="AP024590">
    <property type="protein sequence ID" value="BCU56173.1"/>
    <property type="molecule type" value="Genomic_DNA"/>
</dbReference>
<dbReference type="RefSeq" id="WP_088219728.1">
    <property type="nucleotide sequence ID" value="NZ_AP024590.1"/>
</dbReference>
<evidence type="ECO:0000259" key="2">
    <source>
        <dbReference type="Pfam" id="PF04994"/>
    </source>
</evidence>